<evidence type="ECO:0000256" key="11">
    <source>
        <dbReference type="ARBA" id="ARBA00025736"/>
    </source>
</evidence>
<feature type="transmembrane region" description="Helical" evidence="13">
    <location>
        <begin position="124"/>
        <end position="147"/>
    </location>
</feature>
<gene>
    <name evidence="15" type="ORF">KIL84_005640</name>
</gene>
<dbReference type="GO" id="GO:0007200">
    <property type="term" value="P:phospholipase C-activating G protein-coupled receptor signaling pathway"/>
    <property type="evidence" value="ECO:0007669"/>
    <property type="project" value="TreeGrafter"/>
</dbReference>
<comment type="subcellular location">
    <subcellularLocation>
        <location evidence="1">Cell membrane</location>
        <topology evidence="1">Multi-pass membrane protein</topology>
    </subcellularLocation>
</comment>
<evidence type="ECO:0000259" key="14">
    <source>
        <dbReference type="PROSITE" id="PS50262"/>
    </source>
</evidence>
<dbReference type="PANTHER" id="PTHR24225">
    <property type="entry name" value="CHEMOTACTIC RECEPTOR"/>
    <property type="match status" value="1"/>
</dbReference>
<keyword evidence="10 12" id="KW-0807">Transducer</keyword>
<dbReference type="GO" id="GO:0006954">
    <property type="term" value="P:inflammatory response"/>
    <property type="evidence" value="ECO:0007669"/>
    <property type="project" value="TreeGrafter"/>
</dbReference>
<dbReference type="InterPro" id="IPR017452">
    <property type="entry name" value="GPCR_Rhodpsn_7TM"/>
</dbReference>
<evidence type="ECO:0000256" key="13">
    <source>
        <dbReference type="SAM" id="Phobius"/>
    </source>
</evidence>
<dbReference type="Pfam" id="PF00001">
    <property type="entry name" value="7tm_1"/>
    <property type="match status" value="1"/>
</dbReference>
<dbReference type="InterPro" id="IPR000276">
    <property type="entry name" value="GPCR_Rhodpsn"/>
</dbReference>
<feature type="domain" description="G-protein coupled receptors family 1 profile" evidence="14">
    <location>
        <begin position="61"/>
        <end position="317"/>
    </location>
</feature>
<evidence type="ECO:0000256" key="3">
    <source>
        <dbReference type="ARBA" id="ARBA00022692"/>
    </source>
</evidence>
<evidence type="ECO:0000256" key="4">
    <source>
        <dbReference type="ARBA" id="ARBA00022989"/>
    </source>
</evidence>
<sequence length="363" mass="40728">MEETTPFQPLGAHSAFAYVNSTLHPFRDPYQHGEEDGAQREWIGVLFAILFSLGFLLGVMGNGLVIFIASFRMTKTVVSIWYLNLAVADFIFTFFLSIEVAYAALNFHWPFGRTLCKIHSAVSFLNLFASVFLLTVISVDRCISVAWPVWAQNHRSPRMAFWVAVAVWLAALALSAPYIIFRDIRSLPLQGDITICYNNYIPMGNFTREEVITLWKHRHQAMVLTGFVTGFLVPFAIILTCYGVMVAKLTRNHLVRSGRPYKIMVAVVTAFFLCWFPYHLSTLLAMSAKGVTPAVQVLLDVAVPLAYLNSCLNPALYAFMGWSCKDTLWRSVVLAFQRAFGEAEALPSKSQDSSRSEAELPPL</sequence>
<feature type="transmembrane region" description="Helical" evidence="13">
    <location>
        <begin position="301"/>
        <end position="320"/>
    </location>
</feature>
<dbReference type="PROSITE" id="PS50262">
    <property type="entry name" value="G_PROTEIN_RECEP_F1_2"/>
    <property type="match status" value="1"/>
</dbReference>
<keyword evidence="4 13" id="KW-1133">Transmembrane helix</keyword>
<dbReference type="SUPFAM" id="SSF81321">
    <property type="entry name" value="Family A G protein-coupled receptor-like"/>
    <property type="match status" value="1"/>
</dbReference>
<keyword evidence="9" id="KW-0325">Glycoprotein</keyword>
<evidence type="ECO:0000256" key="8">
    <source>
        <dbReference type="ARBA" id="ARBA00023170"/>
    </source>
</evidence>
<evidence type="ECO:0000313" key="16">
    <source>
        <dbReference type="Proteomes" id="UP000827986"/>
    </source>
</evidence>
<feature type="transmembrane region" description="Helical" evidence="13">
    <location>
        <begin position="263"/>
        <end position="281"/>
    </location>
</feature>
<evidence type="ECO:0000256" key="5">
    <source>
        <dbReference type="ARBA" id="ARBA00023040"/>
    </source>
</evidence>
<dbReference type="PRINTS" id="PR00237">
    <property type="entry name" value="GPCRRHODOPSN"/>
</dbReference>
<dbReference type="GO" id="GO:0004982">
    <property type="term" value="F:N-formyl peptide receptor activity"/>
    <property type="evidence" value="ECO:0007669"/>
    <property type="project" value="TreeGrafter"/>
</dbReference>
<comment type="similarity">
    <text evidence="12">Belongs to the G-protein coupled receptor 1 family.</text>
</comment>
<evidence type="ECO:0000256" key="12">
    <source>
        <dbReference type="RuleBase" id="RU000688"/>
    </source>
</evidence>
<comment type="similarity">
    <text evidence="11">Belongs to the chemokine-like receptor (CMKLR) family.</text>
</comment>
<feature type="transmembrane region" description="Helical" evidence="13">
    <location>
        <begin position="159"/>
        <end position="181"/>
    </location>
</feature>
<dbReference type="InterPro" id="IPR000826">
    <property type="entry name" value="Formyl_rcpt-rel"/>
</dbReference>
<dbReference type="FunFam" id="1.20.1070.10:FF:000034">
    <property type="entry name" value="G-protein coupled receptor 1"/>
    <property type="match status" value="1"/>
</dbReference>
<dbReference type="Proteomes" id="UP000827986">
    <property type="component" value="Unassembled WGS sequence"/>
</dbReference>
<dbReference type="GO" id="GO:0004875">
    <property type="term" value="F:complement receptor activity"/>
    <property type="evidence" value="ECO:0007669"/>
    <property type="project" value="TreeGrafter"/>
</dbReference>
<evidence type="ECO:0000256" key="1">
    <source>
        <dbReference type="ARBA" id="ARBA00004651"/>
    </source>
</evidence>
<comment type="caution">
    <text evidence="15">The sequence shown here is derived from an EMBL/GenBank/DDBJ whole genome shotgun (WGS) entry which is preliminary data.</text>
</comment>
<evidence type="ECO:0000256" key="10">
    <source>
        <dbReference type="ARBA" id="ARBA00023224"/>
    </source>
</evidence>
<dbReference type="GO" id="GO:0005886">
    <property type="term" value="C:plasma membrane"/>
    <property type="evidence" value="ECO:0007669"/>
    <property type="project" value="UniProtKB-SubCell"/>
</dbReference>
<protein>
    <recommendedName>
        <fullName evidence="14">G-protein coupled receptors family 1 profile domain-containing protein</fullName>
    </recommendedName>
</protein>
<keyword evidence="5 12" id="KW-0297">G-protein coupled receptor</keyword>
<keyword evidence="2" id="KW-1003">Cell membrane</keyword>
<dbReference type="Gene3D" id="1.20.1070.10">
    <property type="entry name" value="Rhodopsin 7-helix transmembrane proteins"/>
    <property type="match status" value="1"/>
</dbReference>
<keyword evidence="7" id="KW-1015">Disulfide bond</keyword>
<dbReference type="PRINTS" id="PR00526">
    <property type="entry name" value="FMETLEUPHER"/>
</dbReference>
<keyword evidence="3 12" id="KW-0812">Transmembrane</keyword>
<keyword evidence="16" id="KW-1185">Reference proteome</keyword>
<feature type="transmembrane region" description="Helical" evidence="13">
    <location>
        <begin position="81"/>
        <end position="104"/>
    </location>
</feature>
<name>A0A9D3XI59_9SAUR</name>
<reference evidence="15" key="1">
    <citation type="submission" date="2021-09" db="EMBL/GenBank/DDBJ databases">
        <title>The genome of Mauremys mutica provides insights into the evolution of semi-aquatic lifestyle.</title>
        <authorList>
            <person name="Gong S."/>
            <person name="Gao Y."/>
        </authorList>
    </citation>
    <scope>NUCLEOTIDE SEQUENCE</scope>
    <source>
        <strain evidence="15">MM-2020</strain>
        <tissue evidence="15">Muscle</tissue>
    </source>
</reference>
<keyword evidence="8 12" id="KW-0675">Receptor</keyword>
<organism evidence="15 16">
    <name type="scientific">Mauremys mutica</name>
    <name type="common">yellowpond turtle</name>
    <dbReference type="NCBI Taxonomy" id="74926"/>
    <lineage>
        <taxon>Eukaryota</taxon>
        <taxon>Metazoa</taxon>
        <taxon>Chordata</taxon>
        <taxon>Craniata</taxon>
        <taxon>Vertebrata</taxon>
        <taxon>Euteleostomi</taxon>
        <taxon>Archelosauria</taxon>
        <taxon>Testudinata</taxon>
        <taxon>Testudines</taxon>
        <taxon>Cryptodira</taxon>
        <taxon>Durocryptodira</taxon>
        <taxon>Testudinoidea</taxon>
        <taxon>Geoemydidae</taxon>
        <taxon>Geoemydinae</taxon>
        <taxon>Mauremys</taxon>
    </lineage>
</organism>
<keyword evidence="6 13" id="KW-0472">Membrane</keyword>
<dbReference type="EMBL" id="JAHDVG010000471">
    <property type="protein sequence ID" value="KAH1179590.1"/>
    <property type="molecule type" value="Genomic_DNA"/>
</dbReference>
<dbReference type="PANTHER" id="PTHR24225:SF0">
    <property type="entry name" value="N-FORMYL PEPTIDE RECEPTOR 2"/>
    <property type="match status" value="1"/>
</dbReference>
<proteinExistence type="inferred from homology"/>
<evidence type="ECO:0000256" key="6">
    <source>
        <dbReference type="ARBA" id="ARBA00023136"/>
    </source>
</evidence>
<evidence type="ECO:0000256" key="9">
    <source>
        <dbReference type="ARBA" id="ARBA00023180"/>
    </source>
</evidence>
<dbReference type="AlphaFoldDB" id="A0A9D3XI59"/>
<feature type="transmembrane region" description="Helical" evidence="13">
    <location>
        <begin position="221"/>
        <end position="242"/>
    </location>
</feature>
<evidence type="ECO:0000256" key="7">
    <source>
        <dbReference type="ARBA" id="ARBA00023157"/>
    </source>
</evidence>
<dbReference type="GO" id="GO:0007204">
    <property type="term" value="P:positive regulation of cytosolic calcium ion concentration"/>
    <property type="evidence" value="ECO:0007669"/>
    <property type="project" value="TreeGrafter"/>
</dbReference>
<accession>A0A9D3XI59</accession>
<feature type="transmembrane region" description="Helical" evidence="13">
    <location>
        <begin position="42"/>
        <end position="69"/>
    </location>
</feature>
<dbReference type="PROSITE" id="PS00237">
    <property type="entry name" value="G_PROTEIN_RECEP_F1_1"/>
    <property type="match status" value="1"/>
</dbReference>
<evidence type="ECO:0000313" key="15">
    <source>
        <dbReference type="EMBL" id="KAH1179590.1"/>
    </source>
</evidence>
<evidence type="ECO:0000256" key="2">
    <source>
        <dbReference type="ARBA" id="ARBA00022475"/>
    </source>
</evidence>